<sequence>MTKRRWMTGLAVAFVLILVAGGVLLFRTFERADRTYATAYFANSTGLYPGDDIRILGVRVGGVETIEAQPQQVKITFWVDDQYKVPADAQAVILSPSLVSARAIQLVPAYTEGPQMKNDAVIPQTRTAVPVEWDDLREQLTKLVEALQPVEPGEVSTLGAFVNTAADNLRGEGANIHHTLVKLSQAFSALGDHSGDMFGAIRNISLVVSALQDSTDVMRSLNRNLAATTTLLTDQPNEVRQALADMNAVAREVTGFVAENREPVGITADKLASISGALDESLGDLEQTLHLAPTQLSNFVNIYPPAIGGFAGAFSLNNFANPIQFLCGAIEAASRLGSEQAAKLCVQYLAPIVKNRQYNFPPLGVNPVVGAYARPNEITYSEDWLRPDYIPPGPPPPDTGPVPAGMPSQTPPMPDGGAALPAEAPEVGSTDLHDMMVPAGAGS</sequence>
<dbReference type="RefSeq" id="WP_159229831.1">
    <property type="nucleotide sequence ID" value="NZ_CACSIP010000010.1"/>
</dbReference>
<dbReference type="AlphaFoldDB" id="A0A5S9PMK0"/>
<dbReference type="Pfam" id="PF11887">
    <property type="entry name" value="Mce4_CUP1"/>
    <property type="match status" value="1"/>
</dbReference>
<dbReference type="Proteomes" id="UP000430146">
    <property type="component" value="Unassembled WGS sequence"/>
</dbReference>
<dbReference type="NCBIfam" id="TIGR00996">
    <property type="entry name" value="Mtu_fam_mce"/>
    <property type="match status" value="1"/>
</dbReference>
<dbReference type="InterPro" id="IPR052336">
    <property type="entry name" value="MlaD_Phospholipid_Transporter"/>
</dbReference>
<evidence type="ECO:0008006" key="6">
    <source>
        <dbReference type="Google" id="ProtNLM"/>
    </source>
</evidence>
<accession>A0A5S9PMK0</accession>
<dbReference type="InterPro" id="IPR024516">
    <property type="entry name" value="Mce_C"/>
</dbReference>
<evidence type="ECO:0000259" key="2">
    <source>
        <dbReference type="Pfam" id="PF02470"/>
    </source>
</evidence>
<reference evidence="4 5" key="1">
    <citation type="submission" date="2019-11" db="EMBL/GenBank/DDBJ databases">
        <authorList>
            <person name="Holert J."/>
        </authorList>
    </citation>
    <scope>NUCLEOTIDE SEQUENCE [LARGE SCALE GENOMIC DNA]</scope>
    <source>
        <strain evidence="4">BC8_1</strain>
    </source>
</reference>
<dbReference type="PANTHER" id="PTHR33371">
    <property type="entry name" value="INTERMEMBRANE PHOSPHOLIPID TRANSPORT SYSTEM BINDING PROTEIN MLAD-RELATED"/>
    <property type="match status" value="1"/>
</dbReference>
<dbReference type="GO" id="GO:0005576">
    <property type="term" value="C:extracellular region"/>
    <property type="evidence" value="ECO:0007669"/>
    <property type="project" value="TreeGrafter"/>
</dbReference>
<dbReference type="InterPro" id="IPR003399">
    <property type="entry name" value="Mce/MlaD"/>
</dbReference>
<dbReference type="OrthoDB" id="4516955at2"/>
<organism evidence="4 5">
    <name type="scientific">Mycolicibacterium vanbaalenii</name>
    <name type="common">Mycobacterium vanbaalenii</name>
    <dbReference type="NCBI Taxonomy" id="110539"/>
    <lineage>
        <taxon>Bacteria</taxon>
        <taxon>Bacillati</taxon>
        <taxon>Actinomycetota</taxon>
        <taxon>Actinomycetes</taxon>
        <taxon>Mycobacteriales</taxon>
        <taxon>Mycobacteriaceae</taxon>
        <taxon>Mycolicibacterium</taxon>
    </lineage>
</organism>
<evidence type="ECO:0000256" key="1">
    <source>
        <dbReference type="SAM" id="MobiDB-lite"/>
    </source>
</evidence>
<dbReference type="EMBL" id="CACSIP010000010">
    <property type="protein sequence ID" value="CAA0105460.1"/>
    <property type="molecule type" value="Genomic_DNA"/>
</dbReference>
<dbReference type="InterPro" id="IPR005693">
    <property type="entry name" value="Mce"/>
</dbReference>
<feature type="compositionally biased region" description="Pro residues" evidence="1">
    <location>
        <begin position="389"/>
        <end position="400"/>
    </location>
</feature>
<evidence type="ECO:0000259" key="3">
    <source>
        <dbReference type="Pfam" id="PF11887"/>
    </source>
</evidence>
<dbReference type="PANTHER" id="PTHR33371:SF4">
    <property type="entry name" value="INTERMEMBRANE PHOSPHOLIPID TRANSPORT SYSTEM BINDING PROTEIN MLAD"/>
    <property type="match status" value="1"/>
</dbReference>
<feature type="region of interest" description="Disordered" evidence="1">
    <location>
        <begin position="388"/>
        <end position="443"/>
    </location>
</feature>
<gene>
    <name evidence="4" type="ORF">AELLOGFF_03563</name>
</gene>
<feature type="domain" description="Mce/MlaD" evidence="2">
    <location>
        <begin position="36"/>
        <end position="108"/>
    </location>
</feature>
<dbReference type="Pfam" id="PF02470">
    <property type="entry name" value="MlaD"/>
    <property type="match status" value="1"/>
</dbReference>
<proteinExistence type="predicted"/>
<keyword evidence="5" id="KW-1185">Reference proteome</keyword>
<feature type="domain" description="Mammalian cell entry C-terminal" evidence="3">
    <location>
        <begin position="115"/>
        <end position="289"/>
    </location>
</feature>
<evidence type="ECO:0000313" key="4">
    <source>
        <dbReference type="EMBL" id="CAA0105460.1"/>
    </source>
</evidence>
<protein>
    <recommendedName>
        <fullName evidence="6">Virulence factor Mce family protein</fullName>
    </recommendedName>
</protein>
<evidence type="ECO:0000313" key="5">
    <source>
        <dbReference type="Proteomes" id="UP000430146"/>
    </source>
</evidence>
<name>A0A5S9PMK0_MYCVN</name>